<feature type="chain" id="PRO_5006135385" description="beta-galactosidase" evidence="9">
    <location>
        <begin position="23"/>
        <end position="1024"/>
    </location>
</feature>
<dbReference type="FunFam" id="2.102.20.10:FF:000001">
    <property type="entry name" value="Beta-galactosidase A"/>
    <property type="match status" value="1"/>
</dbReference>
<keyword evidence="6" id="KW-0325">Glycoprotein</keyword>
<protein>
    <recommendedName>
        <fullName evidence="3">beta-galactosidase</fullName>
        <ecNumber evidence="3">3.2.1.23</ecNumber>
    </recommendedName>
</protein>
<dbReference type="SMART" id="SM01029">
    <property type="entry name" value="BetaGal_dom2"/>
    <property type="match status" value="1"/>
</dbReference>
<dbReference type="PRINTS" id="PR00742">
    <property type="entry name" value="GLHYDRLASE35"/>
</dbReference>
<dbReference type="Pfam" id="PF10435">
    <property type="entry name" value="BetaGal_dom2"/>
    <property type="match status" value="1"/>
</dbReference>
<dbReference type="STRING" id="78410.A0A0P7B4P5"/>
<dbReference type="OrthoDB" id="1657402at2759"/>
<evidence type="ECO:0000256" key="5">
    <source>
        <dbReference type="ARBA" id="ARBA00022801"/>
    </source>
</evidence>
<dbReference type="SUPFAM" id="SSF51445">
    <property type="entry name" value="(Trans)glycosidases"/>
    <property type="match status" value="1"/>
</dbReference>
<dbReference type="Pfam" id="PF13363">
    <property type="entry name" value="BetaGal_dom3"/>
    <property type="match status" value="1"/>
</dbReference>
<dbReference type="InterPro" id="IPR017853">
    <property type="entry name" value="GH"/>
</dbReference>
<comment type="similarity">
    <text evidence="2 8">Belongs to the glycosyl hydrolase 35 family.</text>
</comment>
<dbReference type="InterPro" id="IPR025300">
    <property type="entry name" value="BetaGal_jelly_roll_dom"/>
</dbReference>
<accession>A0A0P7B4P5</accession>
<dbReference type="InterPro" id="IPR008979">
    <property type="entry name" value="Galactose-bd-like_sf"/>
</dbReference>
<comment type="caution">
    <text evidence="11">The sequence shown here is derived from an EMBL/GenBank/DDBJ whole genome shotgun (WGS) entry which is preliminary data.</text>
</comment>
<evidence type="ECO:0000313" key="11">
    <source>
        <dbReference type="EMBL" id="KPM41021.1"/>
    </source>
</evidence>
<dbReference type="Pfam" id="PF13364">
    <property type="entry name" value="BetaGal_ABD2"/>
    <property type="match status" value="2"/>
</dbReference>
<dbReference type="SUPFAM" id="SSF51011">
    <property type="entry name" value="Glycosyl hydrolase domain"/>
    <property type="match status" value="1"/>
</dbReference>
<reference evidence="11 12" key="1">
    <citation type="submission" date="2015-09" db="EMBL/GenBank/DDBJ databases">
        <title>Draft genome of a European isolate of the apple canker pathogen Neonectria ditissima.</title>
        <authorList>
            <person name="Gomez-Cortecero A."/>
            <person name="Harrison R.J."/>
            <person name="Armitage A.D."/>
        </authorList>
    </citation>
    <scope>NUCLEOTIDE SEQUENCE [LARGE SCALE GENOMIC DNA]</scope>
    <source>
        <strain evidence="11 12">R09/05</strain>
    </source>
</reference>
<evidence type="ECO:0000256" key="3">
    <source>
        <dbReference type="ARBA" id="ARBA00012756"/>
    </source>
</evidence>
<dbReference type="AlphaFoldDB" id="A0A0P7B4P5"/>
<dbReference type="Gene3D" id="2.60.390.10">
    <property type="entry name" value="Beta-galactosidase, domain 3"/>
    <property type="match status" value="1"/>
</dbReference>
<dbReference type="SUPFAM" id="SSF49785">
    <property type="entry name" value="Galactose-binding domain-like"/>
    <property type="match status" value="2"/>
</dbReference>
<dbReference type="EMBL" id="LKCW01000072">
    <property type="protein sequence ID" value="KPM41021.1"/>
    <property type="molecule type" value="Genomic_DNA"/>
</dbReference>
<dbReference type="GO" id="GO:0005975">
    <property type="term" value="P:carbohydrate metabolic process"/>
    <property type="evidence" value="ECO:0007669"/>
    <property type="project" value="InterPro"/>
</dbReference>
<dbReference type="PANTHER" id="PTHR23421">
    <property type="entry name" value="BETA-GALACTOSIDASE RELATED"/>
    <property type="match status" value="1"/>
</dbReference>
<dbReference type="GO" id="GO:0004565">
    <property type="term" value="F:beta-galactosidase activity"/>
    <property type="evidence" value="ECO:0007669"/>
    <property type="project" value="UniProtKB-EC"/>
</dbReference>
<sequence length="1024" mass="114079">MKISKFALGLAGLASLPGSVLAQDAEWPVLDNGLNEVVQWDHHSYYVNGQRLFVFSGEFHPWRFPVPELWRDLLEKIKAAGLSFNAFSIYTSWGYHSASPDALDFTNGAHNFTSIMTLAEEIGMYVIVRPGPYVNAETNAGGFPLWLTTGEYGTLRNDDKRYTAAWKPYWEEISSIIQPHLITNGGNVIMFQIENELNGQWKDIKNRVLNPTIANYMQLLEDSARDSGIDVPLAHNAPNMNGYSWSKDFSNATGNVDVVGLDSYPSCWSCNISECTGTNGEYKPYKTAEYYDYFTVQSPRQPNFMPEFQGGSYNPWGGPQGGCPTDIGPEFANLFYRDLISQRVTAISLYMMFGGTNWGHSACPVVATSYDYSSPVSENRALWDKYYETKLLVLFTRAAHDLAYTDRVGDFTNYTTNEALTTAELRNPETNAAFYVVRHDDSTSGTSEKFRLKINTSEGRLTIPRFGNPALIDGHQAKVLVTDFTFGKKKLLYSTAEILSHTTIDGKEILALWLPQGEAGEFAIHGASKLKVLNAAGQKSLSVRKEGSRITVSYVQKEGMNVLQLSDDTRILLLDRETAYRFWVPTLDNNPFAPANSTVFVQGPYLVRSAVYDQKKRVLHLTGDEEEAKKITVFGPKKLRSITWNGEKAPIKSHNGPVYTVSVKGPSKVKLLRLGSWQWADSLPEIAKDYEASSEAWVVANKTTTPNPTKPAANNPVLYVDDYKVHYGNHIYRATFPTTKKAPTDIFLDITGGFAFGYSVWLNSDYIGSYYGLSYITSHQGTFSFDNATLKDTGDNVLVVLMDQSGHELREGAIQPRGISNATLIGPGKDYSFTEWRIAGNAGLEDNIDPMRGPMNEGSLYAERVGMHLPGYPDDGWTDASTKTNTLVVPSAGVRAFRTVAPLDIPKGVDVSISFRLTATSDGTFTPSKPTYTNRLRALLFVNGYQYGRFSPYIGQQIDFPVPPGVLDYHGDNTITVTVWSQASEGVEMQVDWVVNYVHSTSFDMGFDGDYLRPKWVEERLQYA</sequence>
<comment type="catalytic activity">
    <reaction evidence="1">
        <text>Hydrolysis of terminal non-reducing beta-D-galactose residues in beta-D-galactosides.</text>
        <dbReference type="EC" id="3.2.1.23"/>
    </reaction>
</comment>
<dbReference type="Gene3D" id="2.60.120.260">
    <property type="entry name" value="Galactose-binding domain-like"/>
    <property type="match status" value="2"/>
</dbReference>
<dbReference type="EC" id="3.2.1.23" evidence="3"/>
<evidence type="ECO:0000313" key="12">
    <source>
        <dbReference type="Proteomes" id="UP000050424"/>
    </source>
</evidence>
<evidence type="ECO:0000256" key="9">
    <source>
        <dbReference type="SAM" id="SignalP"/>
    </source>
</evidence>
<feature type="signal peptide" evidence="9">
    <location>
        <begin position="1"/>
        <end position="22"/>
    </location>
</feature>
<dbReference type="Pfam" id="PF01301">
    <property type="entry name" value="Glyco_hydro_35"/>
    <property type="match status" value="1"/>
</dbReference>
<dbReference type="InterPro" id="IPR001944">
    <property type="entry name" value="Glycoside_Hdrlase_35"/>
</dbReference>
<dbReference type="Gene3D" id="2.102.20.10">
    <property type="entry name" value="Beta-galactosidase, domain 2"/>
    <property type="match status" value="1"/>
</dbReference>
<keyword evidence="7" id="KW-0326">Glycosidase</keyword>
<organism evidence="11 12">
    <name type="scientific">Neonectria ditissima</name>
    <dbReference type="NCBI Taxonomy" id="78410"/>
    <lineage>
        <taxon>Eukaryota</taxon>
        <taxon>Fungi</taxon>
        <taxon>Dikarya</taxon>
        <taxon>Ascomycota</taxon>
        <taxon>Pezizomycotina</taxon>
        <taxon>Sordariomycetes</taxon>
        <taxon>Hypocreomycetidae</taxon>
        <taxon>Hypocreales</taxon>
        <taxon>Nectriaceae</taxon>
        <taxon>Neonectria</taxon>
    </lineage>
</organism>
<dbReference type="InterPro" id="IPR031330">
    <property type="entry name" value="Gly_Hdrlase_35_cat"/>
</dbReference>
<feature type="domain" description="Beta-galactosidase" evidence="10">
    <location>
        <begin position="401"/>
        <end position="582"/>
    </location>
</feature>
<dbReference type="SUPFAM" id="SSF117100">
    <property type="entry name" value="Beta-galactosidase LacA, domain 3"/>
    <property type="match status" value="1"/>
</dbReference>
<evidence type="ECO:0000256" key="7">
    <source>
        <dbReference type="ARBA" id="ARBA00023295"/>
    </source>
</evidence>
<gene>
    <name evidence="11" type="ORF">AK830_g5569</name>
</gene>
<dbReference type="FunFam" id="3.20.20.80:FF:000040">
    <property type="entry name" value="Beta-galactosidase A"/>
    <property type="match status" value="1"/>
</dbReference>
<dbReference type="InterPro" id="IPR036833">
    <property type="entry name" value="BetaGal_dom3_sf"/>
</dbReference>
<evidence type="ECO:0000256" key="4">
    <source>
        <dbReference type="ARBA" id="ARBA00022729"/>
    </source>
</evidence>
<keyword evidence="5" id="KW-0378">Hydrolase</keyword>
<evidence type="ECO:0000256" key="6">
    <source>
        <dbReference type="ARBA" id="ARBA00023180"/>
    </source>
</evidence>
<proteinExistence type="inferred from homology"/>
<dbReference type="InterPro" id="IPR037110">
    <property type="entry name" value="Betagal_dom2_sf"/>
</dbReference>
<evidence type="ECO:0000256" key="8">
    <source>
        <dbReference type="RuleBase" id="RU003679"/>
    </source>
</evidence>
<evidence type="ECO:0000259" key="10">
    <source>
        <dbReference type="SMART" id="SM01029"/>
    </source>
</evidence>
<evidence type="ECO:0000256" key="2">
    <source>
        <dbReference type="ARBA" id="ARBA00009809"/>
    </source>
</evidence>
<dbReference type="Proteomes" id="UP000050424">
    <property type="component" value="Unassembled WGS sequence"/>
</dbReference>
<dbReference type="Gene3D" id="3.20.20.80">
    <property type="entry name" value="Glycosidases"/>
    <property type="match status" value="1"/>
</dbReference>
<name>A0A0P7B4P5_9HYPO</name>
<evidence type="ECO:0000256" key="1">
    <source>
        <dbReference type="ARBA" id="ARBA00001412"/>
    </source>
</evidence>
<keyword evidence="4 9" id="KW-0732">Signal</keyword>
<dbReference type="InterPro" id="IPR025972">
    <property type="entry name" value="BetaGal_dom3"/>
</dbReference>
<keyword evidence="12" id="KW-1185">Reference proteome</keyword>
<dbReference type="InterPro" id="IPR018954">
    <property type="entry name" value="Betagal_dom2"/>
</dbReference>